<evidence type="ECO:0000256" key="4">
    <source>
        <dbReference type="SAM" id="Coils"/>
    </source>
</evidence>
<protein>
    <recommendedName>
        <fullName evidence="5">C3H1-type domain-containing protein</fullName>
    </recommendedName>
</protein>
<keyword evidence="4" id="KW-0175">Coiled coil</keyword>
<dbReference type="PROSITE" id="PS50103">
    <property type="entry name" value="ZF_C3H1"/>
    <property type="match status" value="1"/>
</dbReference>
<sequence>MPLKESYFNVREGKWYLTAEDAAKWKPGPCVVWEITGHCPEGDKCTCAHLDREALNKKNKRNKLGNYVEATLPARCNYVLKKIKRGAWSFMKGQVRADAPCLVELLKVLPDQPGGEIDVDTVQSFIAANKVGAKPQVSKTELAAITIQKWWRQQNELNQLTPDEENFMQECSDEQQEFENFMEECENEAEAEKAEAYRLMEDEEERQQAFLWACEVLADWNEKLQLQNVNAELERLRAEEQNLKEVCAQEEAAKRAAMNYAAATKRNAVVVSSPLAPRDIGVLLGTKPAPVAPAVRGVPQVGSTKDLEDYYKLGMNQSWSEICGY</sequence>
<dbReference type="InterPro" id="IPR000571">
    <property type="entry name" value="Znf_CCCH"/>
</dbReference>
<organism evidence="6">
    <name type="scientific">viral metagenome</name>
    <dbReference type="NCBI Taxonomy" id="1070528"/>
    <lineage>
        <taxon>unclassified sequences</taxon>
        <taxon>metagenomes</taxon>
        <taxon>organismal metagenomes</taxon>
    </lineage>
</organism>
<evidence type="ECO:0000256" key="1">
    <source>
        <dbReference type="ARBA" id="ARBA00022723"/>
    </source>
</evidence>
<dbReference type="InterPro" id="IPR036855">
    <property type="entry name" value="Znf_CCCH_sf"/>
</dbReference>
<feature type="domain" description="C3H1-type" evidence="5">
    <location>
        <begin position="24"/>
        <end position="52"/>
    </location>
</feature>
<name>A0A6C0HFD2_9ZZZZ</name>
<proteinExistence type="predicted"/>
<evidence type="ECO:0000313" key="6">
    <source>
        <dbReference type="EMBL" id="QHT79318.1"/>
    </source>
</evidence>
<dbReference type="SUPFAM" id="SSF90229">
    <property type="entry name" value="CCCH zinc finger"/>
    <property type="match status" value="1"/>
</dbReference>
<reference evidence="6" key="1">
    <citation type="journal article" date="2020" name="Nature">
        <title>Giant virus diversity and host interactions through global metagenomics.</title>
        <authorList>
            <person name="Schulz F."/>
            <person name="Roux S."/>
            <person name="Paez-Espino D."/>
            <person name="Jungbluth S."/>
            <person name="Walsh D.A."/>
            <person name="Denef V.J."/>
            <person name="McMahon K.D."/>
            <person name="Konstantinidis K.T."/>
            <person name="Eloe-Fadrosh E.A."/>
            <person name="Kyrpides N.C."/>
            <person name="Woyke T."/>
        </authorList>
    </citation>
    <scope>NUCLEOTIDE SEQUENCE</scope>
    <source>
        <strain evidence="6">GVMAG-M-3300023179-99</strain>
    </source>
</reference>
<dbReference type="AlphaFoldDB" id="A0A6C0HFD2"/>
<keyword evidence="2" id="KW-0863">Zinc-finger</keyword>
<keyword evidence="1" id="KW-0479">Metal-binding</keyword>
<dbReference type="GO" id="GO:0008270">
    <property type="term" value="F:zinc ion binding"/>
    <property type="evidence" value="ECO:0007669"/>
    <property type="project" value="UniProtKB-KW"/>
</dbReference>
<evidence type="ECO:0000256" key="2">
    <source>
        <dbReference type="ARBA" id="ARBA00022771"/>
    </source>
</evidence>
<evidence type="ECO:0000256" key="3">
    <source>
        <dbReference type="ARBA" id="ARBA00022833"/>
    </source>
</evidence>
<evidence type="ECO:0000259" key="5">
    <source>
        <dbReference type="PROSITE" id="PS50103"/>
    </source>
</evidence>
<feature type="coiled-coil region" evidence="4">
    <location>
        <begin position="168"/>
        <end position="256"/>
    </location>
</feature>
<keyword evidence="3" id="KW-0862">Zinc</keyword>
<accession>A0A6C0HFD2</accession>
<dbReference type="EMBL" id="MN739947">
    <property type="protein sequence ID" value="QHT79318.1"/>
    <property type="molecule type" value="Genomic_DNA"/>
</dbReference>